<geneLocation type="mitochondrion" evidence="1"/>
<accession>A0A101M0V2</accession>
<name>A0A101M0V2_PICGL</name>
<reference evidence="1" key="1">
    <citation type="journal article" date="2015" name="Genome Biol. Evol.">
        <title>Organellar Genomes of White Spruce (Picea glauca): Assembly and Annotation.</title>
        <authorList>
            <person name="Jackman S.D."/>
            <person name="Warren R.L."/>
            <person name="Gibb E.A."/>
            <person name="Vandervalk B.P."/>
            <person name="Mohamadi H."/>
            <person name="Chu J."/>
            <person name="Raymond A."/>
            <person name="Pleasance S."/>
            <person name="Coope R."/>
            <person name="Wildung M.R."/>
            <person name="Ritland C.E."/>
            <person name="Bousquet J."/>
            <person name="Jones S.J."/>
            <person name="Bohlmann J."/>
            <person name="Birol I."/>
        </authorList>
    </citation>
    <scope>NUCLEOTIDE SEQUENCE [LARGE SCALE GENOMIC DNA]</scope>
    <source>
        <tissue evidence="1">Flushing bud</tissue>
    </source>
</reference>
<protein>
    <submittedName>
        <fullName evidence="1">Uncharacterized protein</fullName>
    </submittedName>
</protein>
<sequence length="39" mass="4308">MMPLLVVPSTLGHLTFDPHALPEESTLLVVRYSSLVLKC</sequence>
<proteinExistence type="predicted"/>
<evidence type="ECO:0000313" key="1">
    <source>
        <dbReference type="EMBL" id="KUM48857.1"/>
    </source>
</evidence>
<dbReference type="EMBL" id="LKAM01000004">
    <property type="protein sequence ID" value="KUM48857.1"/>
    <property type="molecule type" value="Genomic_DNA"/>
</dbReference>
<dbReference type="AlphaFoldDB" id="A0A101M0V2"/>
<gene>
    <name evidence="1" type="ORF">ABT39_MTgene4193</name>
</gene>
<comment type="caution">
    <text evidence="1">The sequence shown here is derived from an EMBL/GenBank/DDBJ whole genome shotgun (WGS) entry which is preliminary data.</text>
</comment>
<keyword evidence="1" id="KW-0496">Mitochondrion</keyword>
<organism evidence="1">
    <name type="scientific">Picea glauca</name>
    <name type="common">White spruce</name>
    <name type="synonym">Pinus glauca</name>
    <dbReference type="NCBI Taxonomy" id="3330"/>
    <lineage>
        <taxon>Eukaryota</taxon>
        <taxon>Viridiplantae</taxon>
        <taxon>Streptophyta</taxon>
        <taxon>Embryophyta</taxon>
        <taxon>Tracheophyta</taxon>
        <taxon>Spermatophyta</taxon>
        <taxon>Pinopsida</taxon>
        <taxon>Pinidae</taxon>
        <taxon>Conifers I</taxon>
        <taxon>Pinales</taxon>
        <taxon>Pinaceae</taxon>
        <taxon>Picea</taxon>
    </lineage>
</organism>